<dbReference type="GO" id="GO:0003085">
    <property type="term" value="P:negative regulation of systemic arterial blood pressure"/>
    <property type="evidence" value="ECO:0007669"/>
    <property type="project" value="TreeGrafter"/>
</dbReference>
<dbReference type="InterPro" id="IPR050787">
    <property type="entry name" value="Natriuretic_peptide"/>
</dbReference>
<dbReference type="AlphaFoldDB" id="A0A3P8ZS52"/>
<dbReference type="GO" id="GO:0005615">
    <property type="term" value="C:extracellular space"/>
    <property type="evidence" value="ECO:0007669"/>
    <property type="project" value="TreeGrafter"/>
</dbReference>
<reference evidence="9" key="2">
    <citation type="submission" date="2020-02" db="EMBL/GenBank/DDBJ databases">
        <title>Esox lucius (northern pike) genome, fEsoLuc1, primary haplotype.</title>
        <authorList>
            <person name="Myers G."/>
            <person name="Karagic N."/>
            <person name="Meyer A."/>
            <person name="Pippel M."/>
            <person name="Reichard M."/>
            <person name="Winkler S."/>
            <person name="Tracey A."/>
            <person name="Sims Y."/>
            <person name="Howe K."/>
            <person name="Rhie A."/>
            <person name="Formenti G."/>
            <person name="Durbin R."/>
            <person name="Fedrigo O."/>
            <person name="Jarvis E.D."/>
        </authorList>
    </citation>
    <scope>NUCLEOTIDE SEQUENCE [LARGE SCALE GENOMIC DNA]</scope>
</reference>
<name>A0A3P8ZS52_ESOLU</name>
<reference evidence="9" key="4">
    <citation type="submission" date="2025-09" db="UniProtKB">
        <authorList>
            <consortium name="Ensembl"/>
        </authorList>
    </citation>
    <scope>IDENTIFICATION</scope>
</reference>
<feature type="chain" id="PRO_5044185379" evidence="8">
    <location>
        <begin position="23"/>
        <end position="188"/>
    </location>
</feature>
<dbReference type="GO" id="GO:0007168">
    <property type="term" value="P:receptor guanylyl cyclase signaling pathway"/>
    <property type="evidence" value="ECO:0007669"/>
    <property type="project" value="TreeGrafter"/>
</dbReference>
<evidence type="ECO:0000256" key="4">
    <source>
        <dbReference type="ARBA" id="ARBA00022729"/>
    </source>
</evidence>
<dbReference type="SMART" id="SM00183">
    <property type="entry name" value="NAT_PEP"/>
    <property type="match status" value="1"/>
</dbReference>
<dbReference type="GO" id="GO:0097746">
    <property type="term" value="P:blood vessel diameter maintenance"/>
    <property type="evidence" value="ECO:0007669"/>
    <property type="project" value="UniProtKB-KW"/>
</dbReference>
<evidence type="ECO:0000313" key="9">
    <source>
        <dbReference type="Ensembl" id="ENSELUP00000031471.2"/>
    </source>
</evidence>
<comment type="subcellular location">
    <subcellularLocation>
        <location evidence="1 7">Secreted</location>
    </subcellularLocation>
</comment>
<evidence type="ECO:0000256" key="8">
    <source>
        <dbReference type="SAM" id="SignalP"/>
    </source>
</evidence>
<evidence type="ECO:0000256" key="1">
    <source>
        <dbReference type="ARBA" id="ARBA00004613"/>
    </source>
</evidence>
<dbReference type="InterPro" id="IPR030480">
    <property type="entry name" value="Natr_peptide_CS"/>
</dbReference>
<dbReference type="GeneTree" id="ENSGT00940000171201"/>
<dbReference type="GO" id="GO:0005737">
    <property type="term" value="C:cytoplasm"/>
    <property type="evidence" value="ECO:0007669"/>
    <property type="project" value="TreeGrafter"/>
</dbReference>
<dbReference type="GO" id="GO:0019934">
    <property type="term" value="P:cGMP-mediated signaling"/>
    <property type="evidence" value="ECO:0007669"/>
    <property type="project" value="TreeGrafter"/>
</dbReference>
<keyword evidence="5 7" id="KW-0838">Vasoactive</keyword>
<evidence type="ECO:0000256" key="7">
    <source>
        <dbReference type="RuleBase" id="RU003686"/>
    </source>
</evidence>
<evidence type="ECO:0000256" key="5">
    <source>
        <dbReference type="ARBA" id="ARBA00022858"/>
    </source>
</evidence>
<keyword evidence="3" id="KW-0964">Secreted</keyword>
<organism evidence="9 10">
    <name type="scientific">Esox lucius</name>
    <name type="common">Northern pike</name>
    <dbReference type="NCBI Taxonomy" id="8010"/>
    <lineage>
        <taxon>Eukaryota</taxon>
        <taxon>Metazoa</taxon>
        <taxon>Chordata</taxon>
        <taxon>Craniata</taxon>
        <taxon>Vertebrata</taxon>
        <taxon>Euteleostomi</taxon>
        <taxon>Actinopterygii</taxon>
        <taxon>Neopterygii</taxon>
        <taxon>Teleostei</taxon>
        <taxon>Protacanthopterygii</taxon>
        <taxon>Esociformes</taxon>
        <taxon>Esocidae</taxon>
        <taxon>Esox</taxon>
    </lineage>
</organism>
<proteinExistence type="inferred from homology"/>
<dbReference type="PROSITE" id="PS00263">
    <property type="entry name" value="NATRIURETIC_PEPTIDE"/>
    <property type="match status" value="1"/>
</dbReference>
<dbReference type="GO" id="GO:0005179">
    <property type="term" value="F:hormone activity"/>
    <property type="evidence" value="ECO:0007669"/>
    <property type="project" value="InterPro"/>
</dbReference>
<dbReference type="GO" id="GO:0051427">
    <property type="term" value="F:hormone receptor binding"/>
    <property type="evidence" value="ECO:0007669"/>
    <property type="project" value="TreeGrafter"/>
</dbReference>
<dbReference type="Proteomes" id="UP000265140">
    <property type="component" value="Chromosome 12"/>
</dbReference>
<reference evidence="9" key="3">
    <citation type="submission" date="2025-08" db="UniProtKB">
        <authorList>
            <consortium name="Ensembl"/>
        </authorList>
    </citation>
    <scope>IDENTIFICATION</scope>
</reference>
<dbReference type="Pfam" id="PF00212">
    <property type="entry name" value="ANP"/>
    <property type="match status" value="1"/>
</dbReference>
<dbReference type="Bgee" id="ENSELUG00000009021">
    <property type="expression patterns" value="Expressed in heart and 6 other cell types or tissues"/>
</dbReference>
<keyword evidence="6" id="KW-1015">Disulfide bond</keyword>
<dbReference type="InterPro" id="IPR000663">
    <property type="entry name" value="Natr_peptide"/>
</dbReference>
<comment type="similarity">
    <text evidence="2 7">Belongs to the natriuretic peptide family.</text>
</comment>
<keyword evidence="10" id="KW-1185">Reference proteome</keyword>
<evidence type="ECO:0000313" key="10">
    <source>
        <dbReference type="Proteomes" id="UP000265140"/>
    </source>
</evidence>
<sequence>MQLYNIIYFGLLLFLNLSHLSAYPVYNGLLTNDDMDVLKVSSYYAIQLHKVFERCLVADRSCNLPFVDTDDFIETICSNLFLALQVLLHRLEESIPEQREAEQVPKEKLDDLTLEDIAMVTQDEREQPQTRLDNAAIREFLSARDLKTVRNDSSSKRYSGCFGSRMDRIGSMSSLGCNTVGKYNSKSK</sequence>
<evidence type="ECO:0000256" key="3">
    <source>
        <dbReference type="ARBA" id="ARBA00022525"/>
    </source>
</evidence>
<reference evidence="10" key="1">
    <citation type="journal article" date="2014" name="PLoS ONE">
        <title>The genome and linkage map of the northern pike (Esox lucius): conserved synteny revealed between the salmonid sister group and the Neoteleostei.</title>
        <authorList>
            <person name="Rondeau E.B."/>
            <person name="Minkley D.R."/>
            <person name="Leong J.S."/>
            <person name="Messmer A.M."/>
            <person name="Jantzen J.R."/>
            <person name="von Schalburg K.R."/>
            <person name="Lemon C."/>
            <person name="Bird N.H."/>
            <person name="Koop B.F."/>
        </authorList>
    </citation>
    <scope>NUCLEOTIDE SEQUENCE</scope>
</reference>
<evidence type="ECO:0000256" key="2">
    <source>
        <dbReference type="ARBA" id="ARBA00009041"/>
    </source>
</evidence>
<keyword evidence="4 8" id="KW-0732">Signal</keyword>
<dbReference type="PANTHER" id="PTHR14066:SF10">
    <property type="entry name" value="NATRIURETIC PEPTIDES B"/>
    <property type="match status" value="1"/>
</dbReference>
<evidence type="ECO:0000256" key="6">
    <source>
        <dbReference type="ARBA" id="ARBA00023157"/>
    </source>
</evidence>
<dbReference type="GO" id="GO:0007218">
    <property type="term" value="P:neuropeptide signaling pathway"/>
    <property type="evidence" value="ECO:0007669"/>
    <property type="project" value="TreeGrafter"/>
</dbReference>
<accession>A0A3P8ZS52</accession>
<dbReference type="PANTHER" id="PTHR14066">
    <property type="entry name" value="ATRIAL NATRIURETIC FACTOR PRECURSOR"/>
    <property type="match status" value="1"/>
</dbReference>
<dbReference type="GO" id="GO:0006182">
    <property type="term" value="P:cGMP biosynthetic process"/>
    <property type="evidence" value="ECO:0007669"/>
    <property type="project" value="TreeGrafter"/>
</dbReference>
<feature type="signal peptide" evidence="8">
    <location>
        <begin position="1"/>
        <end position="22"/>
    </location>
</feature>
<dbReference type="OMA" id="KLMSHIW"/>
<dbReference type="Ensembl" id="ENSELUT00000005702.3">
    <property type="protein sequence ID" value="ENSELUP00000031471.2"/>
    <property type="gene ID" value="ENSELUG00000009021.3"/>
</dbReference>
<protein>
    <submittedName>
        <fullName evidence="9">Natriuretic peptide B</fullName>
    </submittedName>
</protein>